<name>A0AB38DLE7_9MYCO</name>
<dbReference type="AlphaFoldDB" id="A0AB38DLE7"/>
<dbReference type="RefSeq" id="WP_052526153.1">
    <property type="nucleotide sequence ID" value="NZ_CP065272.1"/>
</dbReference>
<gene>
    <name evidence="2" type="ORF">SAMEA2275630_05072</name>
</gene>
<dbReference type="EMBL" id="FVQL01000001">
    <property type="protein sequence ID" value="SKZ52129.1"/>
    <property type="molecule type" value="Genomic_DNA"/>
</dbReference>
<evidence type="ECO:0008006" key="4">
    <source>
        <dbReference type="Google" id="ProtNLM"/>
    </source>
</evidence>
<keyword evidence="1" id="KW-0812">Transmembrane</keyword>
<sequence length="109" mass="12024">MSVQFLVLVATPIVLPILLLAGIYWFIQLRKNANWEKGRSDIYLGLFMLFVGVSAVIRAAGRQDGSLIESLIYLIALASSVAFLVSGSRKIRRERNEAPKDTEGEGDAQ</sequence>
<organism evidence="2 3">
    <name type="scientific">Mycobacteroides abscessus subsp. massiliense</name>
    <dbReference type="NCBI Taxonomy" id="1962118"/>
    <lineage>
        <taxon>Bacteria</taxon>
        <taxon>Bacillati</taxon>
        <taxon>Actinomycetota</taxon>
        <taxon>Actinomycetes</taxon>
        <taxon>Mycobacteriales</taxon>
        <taxon>Mycobacteriaceae</taxon>
        <taxon>Mycobacteroides</taxon>
        <taxon>Mycobacteroides abscessus</taxon>
    </lineage>
</organism>
<accession>A0AB38DLE7</accession>
<feature type="transmembrane region" description="Helical" evidence="1">
    <location>
        <begin position="6"/>
        <end position="27"/>
    </location>
</feature>
<evidence type="ECO:0000256" key="1">
    <source>
        <dbReference type="SAM" id="Phobius"/>
    </source>
</evidence>
<keyword evidence="1" id="KW-0472">Membrane</keyword>
<protein>
    <recommendedName>
        <fullName evidence="4">Transmembrane protein</fullName>
    </recommendedName>
</protein>
<evidence type="ECO:0000313" key="3">
    <source>
        <dbReference type="Proteomes" id="UP000190366"/>
    </source>
</evidence>
<keyword evidence="1" id="KW-1133">Transmembrane helix</keyword>
<evidence type="ECO:0000313" key="2">
    <source>
        <dbReference type="EMBL" id="SKZ52129.1"/>
    </source>
</evidence>
<dbReference type="Proteomes" id="UP000190366">
    <property type="component" value="Unassembled WGS sequence"/>
</dbReference>
<proteinExistence type="predicted"/>
<reference evidence="2 3" key="1">
    <citation type="submission" date="2016-11" db="EMBL/GenBank/DDBJ databases">
        <authorList>
            <consortium name="Pathogen Informatics"/>
        </authorList>
    </citation>
    <scope>NUCLEOTIDE SEQUENCE [LARGE SCALE GENOMIC DNA]</scope>
    <source>
        <strain evidence="2 3">1168</strain>
    </source>
</reference>
<feature type="transmembrane region" description="Helical" evidence="1">
    <location>
        <begin position="42"/>
        <end position="61"/>
    </location>
</feature>
<comment type="caution">
    <text evidence="2">The sequence shown here is derived from an EMBL/GenBank/DDBJ whole genome shotgun (WGS) entry which is preliminary data.</text>
</comment>
<feature type="transmembrane region" description="Helical" evidence="1">
    <location>
        <begin position="67"/>
        <end position="85"/>
    </location>
</feature>